<dbReference type="EMBL" id="JACEIK010005552">
    <property type="protein sequence ID" value="MCE0481777.1"/>
    <property type="molecule type" value="Genomic_DNA"/>
</dbReference>
<name>A0ABS8VRD7_DATST</name>
<reference evidence="1 2" key="1">
    <citation type="journal article" date="2021" name="BMC Genomics">
        <title>Datura genome reveals duplications of psychoactive alkaloid biosynthetic genes and high mutation rate following tissue culture.</title>
        <authorList>
            <person name="Rajewski A."/>
            <person name="Carter-House D."/>
            <person name="Stajich J."/>
            <person name="Litt A."/>
        </authorList>
    </citation>
    <scope>NUCLEOTIDE SEQUENCE [LARGE SCALE GENOMIC DNA]</scope>
    <source>
        <strain evidence="1">AR-01</strain>
    </source>
</reference>
<dbReference type="Proteomes" id="UP000823775">
    <property type="component" value="Unassembled WGS sequence"/>
</dbReference>
<organism evidence="1 2">
    <name type="scientific">Datura stramonium</name>
    <name type="common">Jimsonweed</name>
    <name type="synonym">Common thornapple</name>
    <dbReference type="NCBI Taxonomy" id="4076"/>
    <lineage>
        <taxon>Eukaryota</taxon>
        <taxon>Viridiplantae</taxon>
        <taxon>Streptophyta</taxon>
        <taxon>Embryophyta</taxon>
        <taxon>Tracheophyta</taxon>
        <taxon>Spermatophyta</taxon>
        <taxon>Magnoliopsida</taxon>
        <taxon>eudicotyledons</taxon>
        <taxon>Gunneridae</taxon>
        <taxon>Pentapetalae</taxon>
        <taxon>asterids</taxon>
        <taxon>lamiids</taxon>
        <taxon>Solanales</taxon>
        <taxon>Solanaceae</taxon>
        <taxon>Solanoideae</taxon>
        <taxon>Datureae</taxon>
        <taxon>Datura</taxon>
    </lineage>
</organism>
<feature type="non-terminal residue" evidence="1">
    <location>
        <position position="1"/>
    </location>
</feature>
<comment type="caution">
    <text evidence="1">The sequence shown here is derived from an EMBL/GenBank/DDBJ whole genome shotgun (WGS) entry which is preliminary data.</text>
</comment>
<sequence length="128" mass="14699">SHRNLLDPKFELDRRRQWRVKGLVNFPLAWVLVGSGSNTVALAKIDGCKTKLVENWHGMSRKRTWRKNLAKALSVIVSLLCNLRDNKLCDYRSVVSVKKITPVSTDEDENDLSPVDFNTQLHRLNTEL</sequence>
<proteinExistence type="predicted"/>
<accession>A0ABS8VRD7</accession>
<keyword evidence="2" id="KW-1185">Reference proteome</keyword>
<evidence type="ECO:0000313" key="1">
    <source>
        <dbReference type="EMBL" id="MCE0481777.1"/>
    </source>
</evidence>
<gene>
    <name evidence="1" type="ORF">HAX54_039822</name>
</gene>
<protein>
    <submittedName>
        <fullName evidence="1">Uncharacterized protein</fullName>
    </submittedName>
</protein>
<feature type="non-terminal residue" evidence="1">
    <location>
        <position position="128"/>
    </location>
</feature>
<evidence type="ECO:0000313" key="2">
    <source>
        <dbReference type="Proteomes" id="UP000823775"/>
    </source>
</evidence>